<dbReference type="InterPro" id="IPR036526">
    <property type="entry name" value="C-N_Hydrolase_sf"/>
</dbReference>
<dbReference type="Proteomes" id="UP000827549">
    <property type="component" value="Chromosome 1"/>
</dbReference>
<dbReference type="GO" id="GO:0006107">
    <property type="term" value="P:oxaloacetate metabolic process"/>
    <property type="evidence" value="ECO:0007669"/>
    <property type="project" value="TreeGrafter"/>
</dbReference>
<proteinExistence type="predicted"/>
<evidence type="ECO:0000259" key="2">
    <source>
        <dbReference type="PROSITE" id="PS50263"/>
    </source>
</evidence>
<dbReference type="SUPFAM" id="SSF56317">
    <property type="entry name" value="Carbon-nitrogen hydrolase"/>
    <property type="match status" value="1"/>
</dbReference>
<evidence type="ECO:0000313" key="3">
    <source>
        <dbReference type="EMBL" id="WOO76438.1"/>
    </source>
</evidence>
<dbReference type="GeneID" id="87803321"/>
<dbReference type="EMBL" id="CP086714">
    <property type="protein sequence ID" value="WOO76438.1"/>
    <property type="molecule type" value="Genomic_DNA"/>
</dbReference>
<keyword evidence="4" id="KW-1185">Reference proteome</keyword>
<dbReference type="InterPro" id="IPR003010">
    <property type="entry name" value="C-N_Hydrolase"/>
</dbReference>
<dbReference type="CDD" id="cd07572">
    <property type="entry name" value="nit"/>
    <property type="match status" value="1"/>
</dbReference>
<reference evidence="3" key="1">
    <citation type="submission" date="2023-10" db="EMBL/GenBank/DDBJ databases">
        <authorList>
            <person name="Noh H."/>
        </authorList>
    </citation>
    <scope>NUCLEOTIDE SEQUENCE</scope>
    <source>
        <strain evidence="3">DUCC4014</strain>
    </source>
</reference>
<feature type="domain" description="CN hydrolase" evidence="2">
    <location>
        <begin position="10"/>
        <end position="273"/>
    </location>
</feature>
<dbReference type="Gene3D" id="3.60.110.10">
    <property type="entry name" value="Carbon-nitrogen hydrolase"/>
    <property type="match status" value="1"/>
</dbReference>
<dbReference type="PANTHER" id="PTHR23088:SF30">
    <property type="entry name" value="OMEGA-AMIDASE NIT2"/>
    <property type="match status" value="1"/>
</dbReference>
<evidence type="ECO:0000256" key="1">
    <source>
        <dbReference type="ARBA" id="ARBA00022801"/>
    </source>
</evidence>
<name>A0AAF1BM88_9TREE</name>
<dbReference type="PROSITE" id="PS50263">
    <property type="entry name" value="CN_HYDROLASE"/>
    <property type="match status" value="1"/>
</dbReference>
<organism evidence="3 4">
    <name type="scientific">Vanrija pseudolonga</name>
    <dbReference type="NCBI Taxonomy" id="143232"/>
    <lineage>
        <taxon>Eukaryota</taxon>
        <taxon>Fungi</taxon>
        <taxon>Dikarya</taxon>
        <taxon>Basidiomycota</taxon>
        <taxon>Agaricomycotina</taxon>
        <taxon>Tremellomycetes</taxon>
        <taxon>Trichosporonales</taxon>
        <taxon>Trichosporonaceae</taxon>
        <taxon>Vanrija</taxon>
    </lineage>
</organism>
<dbReference type="PANTHER" id="PTHR23088">
    <property type="entry name" value="NITRILASE-RELATED"/>
    <property type="match status" value="1"/>
</dbReference>
<protein>
    <submittedName>
        <fullName evidence="3">Omega-amidase NIT3</fullName>
    </submittedName>
</protein>
<dbReference type="Pfam" id="PF00795">
    <property type="entry name" value="CN_hydrolase"/>
    <property type="match status" value="1"/>
</dbReference>
<accession>A0AAF1BM88</accession>
<evidence type="ECO:0000313" key="4">
    <source>
        <dbReference type="Proteomes" id="UP000827549"/>
    </source>
</evidence>
<gene>
    <name evidence="3" type="primary">NIT3</name>
    <name evidence="3" type="ORF">LOC62_01G000059</name>
</gene>
<dbReference type="RefSeq" id="XP_062622470.1">
    <property type="nucleotide sequence ID" value="XM_062766486.1"/>
</dbReference>
<dbReference type="AlphaFoldDB" id="A0AAF1BM88"/>
<dbReference type="GO" id="GO:0006528">
    <property type="term" value="P:asparagine metabolic process"/>
    <property type="evidence" value="ECO:0007669"/>
    <property type="project" value="TreeGrafter"/>
</dbReference>
<sequence>MTLTQTTPNANIAIIQLRAASPAAKLETIARVRELVAQAVGQSHAAGAPVDLVILPELWNGLADPDESITHDEVIPEVGARVGDIPAKSVSVRALAEIAAQHNIWLVGGTIVETGTPKLYNTATVWSPAGELVQKHRKAHLFDIALPAVTFKESAAFDPGQSLCTFQTPWGKFGLAICYELRFAEVAIALARQDISAIIYPAAFTKPTGELHWELLHRARALDNQVYVFAACLGRVEPAKVVMYGHSLAANPLGQIVATAAEGEEIVYATLDHDVVKDTRAGIPLGTQRRFDLYADIGVGAVISAA</sequence>
<dbReference type="GO" id="GO:0005739">
    <property type="term" value="C:mitochondrion"/>
    <property type="evidence" value="ECO:0007669"/>
    <property type="project" value="TreeGrafter"/>
</dbReference>
<keyword evidence="1" id="KW-0378">Hydrolase</keyword>
<dbReference type="InterPro" id="IPR045254">
    <property type="entry name" value="Nit1/2_C-N_Hydrolase"/>
</dbReference>
<dbReference type="GO" id="GO:0050152">
    <property type="term" value="F:omega-amidase activity"/>
    <property type="evidence" value="ECO:0007669"/>
    <property type="project" value="TreeGrafter"/>
</dbReference>
<dbReference type="GO" id="GO:0006541">
    <property type="term" value="P:glutamine metabolic process"/>
    <property type="evidence" value="ECO:0007669"/>
    <property type="project" value="TreeGrafter"/>
</dbReference>